<evidence type="ECO:0000256" key="2">
    <source>
        <dbReference type="SAM" id="MobiDB-lite"/>
    </source>
</evidence>
<dbReference type="AlphaFoldDB" id="A0A9N9PLV7"/>
<accession>A0A9N9PLV7</accession>
<feature type="compositionally biased region" description="Polar residues" evidence="2">
    <location>
        <begin position="1"/>
        <end position="14"/>
    </location>
</feature>
<feature type="compositionally biased region" description="Polar residues" evidence="2">
    <location>
        <begin position="246"/>
        <end position="256"/>
    </location>
</feature>
<dbReference type="OrthoDB" id="4507572at2759"/>
<protein>
    <submittedName>
        <fullName evidence="3">Uncharacterized protein</fullName>
    </submittedName>
</protein>
<feature type="compositionally biased region" description="Pro residues" evidence="2">
    <location>
        <begin position="455"/>
        <end position="467"/>
    </location>
</feature>
<reference evidence="3" key="1">
    <citation type="submission" date="2021-07" db="EMBL/GenBank/DDBJ databases">
        <authorList>
            <person name="Durling M."/>
        </authorList>
    </citation>
    <scope>NUCLEOTIDE SEQUENCE</scope>
</reference>
<sequence>MWKRLNNSKGTRQPTYPDERDEYKYHEKTYTPTGGSSHSHGVGLGIEVQSPPQSPPARPPREDMGMEAKGLPRLPFELAPPPHRSSKYRPASSIYSQPSPAPIVTRFPSEIYDIPASPYSEVSPPSSPEFEVQQRIYTQHIDDEVSPIDEMPDVAKLGTTTAESNQEQPESSSIPTLRREKRRNQVATTAANLMNRKEIGGQRPAKNPSWDPYSGEPTTSERGKKQTTKPGEFTPPGLRSTGAALGNTSKVTSNSAIKKPISFGERVRNLKISSPSEPKPEWKGASGRATLVTTPADRLDIPPISLPRKDTKPLNQNQTKSSNVGSNAPVSPAQRSRVVAETGTASTHGDISTRSDNQSSSRVKPSPKFDSKNSDELNESPVRENIPRKKANTSSPREESNPKSGYKNTEPTPPPPAPYVQPPSRFSTSTYATSEARSTPRPSTDTFEPISESQPPIPPMPSMPSPPQTFSAQPDSVLERARPKIGTVGRAHVPRKALNTASPVFISMQEKRASQMSKSLPVTPAERESHDLVTSLQAQLDDLQHRRNNITNSIRQMTELMPADNITLTTEVRRKREIEKRKVEGLREEEADVRQQEHEIGLRLHRAWKRRDKEATYEPTGLWVRRVTG</sequence>
<comment type="caution">
    <text evidence="3">The sequence shown here is derived from an EMBL/GenBank/DDBJ whole genome shotgun (WGS) entry which is preliminary data.</text>
</comment>
<feature type="region of interest" description="Disordered" evidence="2">
    <location>
        <begin position="141"/>
        <end position="475"/>
    </location>
</feature>
<feature type="compositionally biased region" description="Basic and acidic residues" evidence="2">
    <location>
        <begin position="17"/>
        <end position="29"/>
    </location>
</feature>
<proteinExistence type="predicted"/>
<dbReference type="PANTHER" id="PTHR42023:SF1">
    <property type="entry name" value="BHLH DOMAIN-CONTAINING PROTEIN"/>
    <property type="match status" value="1"/>
</dbReference>
<name>A0A9N9PLV7_9HELO</name>
<feature type="compositionally biased region" description="Pro residues" evidence="2">
    <location>
        <begin position="411"/>
        <end position="421"/>
    </location>
</feature>
<gene>
    <name evidence="3" type="ORF">HYFRA_00012891</name>
</gene>
<keyword evidence="4" id="KW-1185">Reference proteome</keyword>
<keyword evidence="1" id="KW-0175">Coiled coil</keyword>
<organism evidence="3 4">
    <name type="scientific">Hymenoscyphus fraxineus</name>
    <dbReference type="NCBI Taxonomy" id="746836"/>
    <lineage>
        <taxon>Eukaryota</taxon>
        <taxon>Fungi</taxon>
        <taxon>Dikarya</taxon>
        <taxon>Ascomycota</taxon>
        <taxon>Pezizomycotina</taxon>
        <taxon>Leotiomycetes</taxon>
        <taxon>Helotiales</taxon>
        <taxon>Helotiaceae</taxon>
        <taxon>Hymenoscyphus</taxon>
    </lineage>
</organism>
<dbReference type="EMBL" id="CAJVRL010000086">
    <property type="protein sequence ID" value="CAG8958894.1"/>
    <property type="molecule type" value="Genomic_DNA"/>
</dbReference>
<evidence type="ECO:0000256" key="1">
    <source>
        <dbReference type="SAM" id="Coils"/>
    </source>
</evidence>
<feature type="compositionally biased region" description="Basic and acidic residues" evidence="2">
    <location>
        <begin position="367"/>
        <end position="387"/>
    </location>
</feature>
<dbReference type="PANTHER" id="PTHR42023">
    <property type="entry name" value="BHLH DOMAIN-CONTAINING PROTEIN"/>
    <property type="match status" value="1"/>
</dbReference>
<feature type="compositionally biased region" description="Polar residues" evidence="2">
    <location>
        <begin position="313"/>
        <end position="329"/>
    </location>
</feature>
<dbReference type="Proteomes" id="UP000696280">
    <property type="component" value="Unassembled WGS sequence"/>
</dbReference>
<feature type="region of interest" description="Disordered" evidence="2">
    <location>
        <begin position="1"/>
        <end position="104"/>
    </location>
</feature>
<feature type="compositionally biased region" description="Polar residues" evidence="2">
    <location>
        <begin position="343"/>
        <end position="363"/>
    </location>
</feature>
<evidence type="ECO:0000313" key="4">
    <source>
        <dbReference type="Proteomes" id="UP000696280"/>
    </source>
</evidence>
<feature type="compositionally biased region" description="Polar residues" evidence="2">
    <location>
        <begin position="424"/>
        <end position="446"/>
    </location>
</feature>
<evidence type="ECO:0000313" key="3">
    <source>
        <dbReference type="EMBL" id="CAG8958894.1"/>
    </source>
</evidence>
<feature type="compositionally biased region" description="Polar residues" evidence="2">
    <location>
        <begin position="158"/>
        <end position="175"/>
    </location>
</feature>
<feature type="coiled-coil region" evidence="1">
    <location>
        <begin position="533"/>
        <end position="596"/>
    </location>
</feature>